<dbReference type="RefSeq" id="WP_154445448.1">
    <property type="nucleotide sequence ID" value="NZ_WIND01000002.1"/>
</dbReference>
<evidence type="ECO:0000256" key="3">
    <source>
        <dbReference type="ARBA" id="ARBA00047645"/>
    </source>
</evidence>
<dbReference type="GO" id="GO:0003998">
    <property type="term" value="F:acylphosphatase activity"/>
    <property type="evidence" value="ECO:0007669"/>
    <property type="project" value="UniProtKB-EC"/>
</dbReference>
<dbReference type="PRINTS" id="PR00112">
    <property type="entry name" value="ACYLPHPHTASE"/>
</dbReference>
<dbReference type="Gene3D" id="3.30.70.100">
    <property type="match status" value="1"/>
</dbReference>
<dbReference type="Proteomes" id="UP000474957">
    <property type="component" value="Unassembled WGS sequence"/>
</dbReference>
<dbReference type="PROSITE" id="PS00151">
    <property type="entry name" value="ACYLPHOSPHATASE_2"/>
    <property type="match status" value="1"/>
</dbReference>
<gene>
    <name evidence="7" type="ORF">GE300_05015</name>
</gene>
<dbReference type="EMBL" id="WIND01000002">
    <property type="protein sequence ID" value="MSU88985.1"/>
    <property type="molecule type" value="Genomic_DNA"/>
</dbReference>
<dbReference type="Pfam" id="PF00708">
    <property type="entry name" value="Acylphosphatase"/>
    <property type="match status" value="1"/>
</dbReference>
<dbReference type="InterPro" id="IPR001792">
    <property type="entry name" value="Acylphosphatase-like_dom"/>
</dbReference>
<keyword evidence="8" id="KW-1185">Reference proteome</keyword>
<comment type="catalytic activity">
    <reaction evidence="3 4">
        <text>an acyl phosphate + H2O = a carboxylate + phosphate + H(+)</text>
        <dbReference type="Rhea" id="RHEA:14965"/>
        <dbReference type="ChEBI" id="CHEBI:15377"/>
        <dbReference type="ChEBI" id="CHEBI:15378"/>
        <dbReference type="ChEBI" id="CHEBI:29067"/>
        <dbReference type="ChEBI" id="CHEBI:43474"/>
        <dbReference type="ChEBI" id="CHEBI:59918"/>
        <dbReference type="EC" id="3.6.1.7"/>
    </reaction>
</comment>
<dbReference type="InterPro" id="IPR017968">
    <property type="entry name" value="Acylphosphatase_CS"/>
</dbReference>
<dbReference type="PANTHER" id="PTHR47268">
    <property type="entry name" value="ACYLPHOSPHATASE"/>
    <property type="match status" value="1"/>
</dbReference>
<evidence type="ECO:0000313" key="7">
    <source>
        <dbReference type="EMBL" id="MSU88985.1"/>
    </source>
</evidence>
<dbReference type="AlphaFoldDB" id="A0A6L5YYR8"/>
<feature type="active site" evidence="4">
    <location>
        <position position="24"/>
    </location>
</feature>
<dbReference type="PANTHER" id="PTHR47268:SF4">
    <property type="entry name" value="ACYLPHOSPHATASE"/>
    <property type="match status" value="1"/>
</dbReference>
<sequence>MQDKSAEVGMTVRVTGRVQGVAYRAWLCDRAQASQVRGWVRNESDGTVSALLVGAENAVTALIAEMERGPGAAEVAEVLAEPAEIFEPQTGFNVVQ</sequence>
<accession>A0A6L5YYR8</accession>
<evidence type="ECO:0000256" key="4">
    <source>
        <dbReference type="PROSITE-ProRule" id="PRU00520"/>
    </source>
</evidence>
<dbReference type="InterPro" id="IPR036046">
    <property type="entry name" value="Acylphosphatase-like_dom_sf"/>
</dbReference>
<organism evidence="7 8">
    <name type="scientific">Halovulum marinum</name>
    <dbReference type="NCBI Taxonomy" id="2662447"/>
    <lineage>
        <taxon>Bacteria</taxon>
        <taxon>Pseudomonadati</taxon>
        <taxon>Pseudomonadota</taxon>
        <taxon>Alphaproteobacteria</taxon>
        <taxon>Rhodobacterales</taxon>
        <taxon>Paracoccaceae</taxon>
        <taxon>Halovulum</taxon>
    </lineage>
</organism>
<protein>
    <recommendedName>
        <fullName evidence="2 4">acylphosphatase</fullName>
        <ecNumber evidence="2 4">3.6.1.7</ecNumber>
    </recommendedName>
</protein>
<evidence type="ECO:0000256" key="1">
    <source>
        <dbReference type="ARBA" id="ARBA00005614"/>
    </source>
</evidence>
<dbReference type="SUPFAM" id="SSF54975">
    <property type="entry name" value="Acylphosphatase/BLUF domain-like"/>
    <property type="match status" value="1"/>
</dbReference>
<name>A0A6L5YYR8_9RHOB</name>
<evidence type="ECO:0000259" key="6">
    <source>
        <dbReference type="PROSITE" id="PS51160"/>
    </source>
</evidence>
<feature type="active site" evidence="4">
    <location>
        <position position="42"/>
    </location>
</feature>
<dbReference type="EC" id="3.6.1.7" evidence="2 4"/>
<reference evidence="7 8" key="1">
    <citation type="submission" date="2019-10" db="EMBL/GenBank/DDBJ databases">
        <title>Cognatihalovulum marinum gen. nov. sp. nov., a new member of the family Rhodobacteraceae isolated from deep seawater of the Northwest Indian Ocean.</title>
        <authorList>
            <person name="Ruan C."/>
            <person name="Wang J."/>
            <person name="Zheng X."/>
            <person name="Song L."/>
            <person name="Zhu Y."/>
            <person name="Huang Y."/>
            <person name="Lu Z."/>
            <person name="Du W."/>
            <person name="Huang L."/>
            <person name="Dai X."/>
        </authorList>
    </citation>
    <scope>NUCLEOTIDE SEQUENCE [LARGE SCALE GENOMIC DNA]</scope>
    <source>
        <strain evidence="7 8">2CG4</strain>
    </source>
</reference>
<comment type="similarity">
    <text evidence="1 5">Belongs to the acylphosphatase family.</text>
</comment>
<dbReference type="InterPro" id="IPR020456">
    <property type="entry name" value="Acylphosphatase"/>
</dbReference>
<dbReference type="PROSITE" id="PS51160">
    <property type="entry name" value="ACYLPHOSPHATASE_3"/>
    <property type="match status" value="1"/>
</dbReference>
<proteinExistence type="inferred from homology"/>
<evidence type="ECO:0000256" key="2">
    <source>
        <dbReference type="ARBA" id="ARBA00012150"/>
    </source>
</evidence>
<evidence type="ECO:0000256" key="5">
    <source>
        <dbReference type="RuleBase" id="RU004168"/>
    </source>
</evidence>
<comment type="caution">
    <text evidence="7">The sequence shown here is derived from an EMBL/GenBank/DDBJ whole genome shotgun (WGS) entry which is preliminary data.</text>
</comment>
<feature type="domain" description="Acylphosphatase-like" evidence="6">
    <location>
        <begin position="9"/>
        <end position="96"/>
    </location>
</feature>
<evidence type="ECO:0000313" key="8">
    <source>
        <dbReference type="Proteomes" id="UP000474957"/>
    </source>
</evidence>
<keyword evidence="4" id="KW-0378">Hydrolase</keyword>